<sequence>MAPENLISMLAASMVDDAFHQHGARFKDIDMAERKAEEAASRRNEAASWLRKTVGVVADKELPEQPSGEDFRLGLRSGYILCTAINRVQPGAIPKVVACPGDSVDDSVLLAYQYFENVRNFLVVAREIGVPVFEACDLEKGGNGARVVNSVLGLKSYSEWRQSGGNGIWRYGGNTKPTTNTGNFFIRKNSDPFQNSLSRNLSVADKFLDDHNQNINSSSLNAALLHAIGSEKNSNEALPKMDMAESVLEKLMDLVMQEFDRRVLNQADKDKVNYKIIAEQSPCPLPPPPPPKRKVLAEMVGRKKVEVGDENNEGVQKELVCRLTSENDFKKKLEKQSAILQLQENNIKELKCDLHSAKASIYSMQNNYSEELCKLGKHLDSVTRAASGYHKVLEDNRRLYNEIQELKGSIRVYCRVRPFLHEKPNPISTVCHLDDGSISISTIPSKNGKEVRKSFSFNKVFGSLATQDEVFSDTQPLVRSVLDGYNVCIFAYGQTGSGKTFTMSGPKEITEESQGVNYRALGDLFSYTQQRREAFHYDISVQMIEIYNEQVRDLLSTDGNTKKLEIRNNSQMDLNVPDANVVPVSCSYDVIQLMNIGQKNRAVSSTSMNDRSSRSHSCLTVHVQGKELASGTLLRGRMHLVDLAGSERVNKSEVTGDRLKEAQHINKSLSALGDVIFALAQKNPHVPYRNSKLTQLLQDSLGGHAKTLMFVHISPETDAVGETISTLKFAERVSTVELGAARLNKDSSEVKELKDQIASLEDALANKNTPMKQKTRIAKSPNKNLGKKPNQDFQELLPNGIDSAQSYEDWVDKVMVNKLESNSFDRQPEDSMNQTHLPDFFYPGHRKLYSGNVISRTRSESATTDDSDEFDIATIDSSSDNGYVGGNVDVLMIKKAQSRIPQSPIKHSVAGPSPSKRVGNNGSSLLQTPTMTGRRPPEYKRSTSGGGKTVSRK</sequence>
<proteinExistence type="inferred from homology"/>
<dbReference type="CDD" id="cd21203">
    <property type="entry name" value="CH_AtKIN14-like"/>
    <property type="match status" value="1"/>
</dbReference>
<keyword evidence="3 7" id="KW-0547">Nucleotide-binding</keyword>
<evidence type="ECO:0000259" key="11">
    <source>
        <dbReference type="PROSITE" id="PS50021"/>
    </source>
</evidence>
<evidence type="ECO:0000256" key="9">
    <source>
        <dbReference type="SAM" id="Coils"/>
    </source>
</evidence>
<dbReference type="InterPro" id="IPR027417">
    <property type="entry name" value="P-loop_NTPase"/>
</dbReference>
<dbReference type="Pfam" id="PF00225">
    <property type="entry name" value="Kinesin"/>
    <property type="match status" value="1"/>
</dbReference>
<evidence type="ECO:0000256" key="10">
    <source>
        <dbReference type="SAM" id="MobiDB-lite"/>
    </source>
</evidence>
<dbReference type="CDD" id="cd01366">
    <property type="entry name" value="KISc_C_terminal"/>
    <property type="match status" value="1"/>
</dbReference>
<organism evidence="13 14">
    <name type="scientific">Zostera marina</name>
    <name type="common">Eelgrass</name>
    <dbReference type="NCBI Taxonomy" id="29655"/>
    <lineage>
        <taxon>Eukaryota</taxon>
        <taxon>Viridiplantae</taxon>
        <taxon>Streptophyta</taxon>
        <taxon>Embryophyta</taxon>
        <taxon>Tracheophyta</taxon>
        <taxon>Spermatophyta</taxon>
        <taxon>Magnoliopsida</taxon>
        <taxon>Liliopsida</taxon>
        <taxon>Zosteraceae</taxon>
        <taxon>Zostera</taxon>
    </lineage>
</organism>
<dbReference type="OrthoDB" id="3176171at2759"/>
<dbReference type="GO" id="GO:0007017">
    <property type="term" value="P:microtubule-based process"/>
    <property type="evidence" value="ECO:0000318"/>
    <property type="project" value="GO_Central"/>
</dbReference>
<evidence type="ECO:0000256" key="8">
    <source>
        <dbReference type="RuleBase" id="RU000394"/>
    </source>
</evidence>
<name>A0A0K9P2I9_ZOSMR</name>
<evidence type="ECO:0000256" key="5">
    <source>
        <dbReference type="ARBA" id="ARBA00023054"/>
    </source>
</evidence>
<feature type="coiled-coil region" evidence="9">
    <location>
        <begin position="333"/>
        <end position="360"/>
    </location>
</feature>
<feature type="domain" description="Kinesin motor" evidence="12">
    <location>
        <begin position="409"/>
        <end position="736"/>
    </location>
</feature>
<dbReference type="GO" id="GO:0015630">
    <property type="term" value="C:microtubule cytoskeleton"/>
    <property type="evidence" value="ECO:0000318"/>
    <property type="project" value="GO_Central"/>
</dbReference>
<dbReference type="PROSITE" id="PS50067">
    <property type="entry name" value="KINESIN_MOTOR_2"/>
    <property type="match status" value="1"/>
</dbReference>
<dbReference type="EMBL" id="LFYR01001258">
    <property type="protein sequence ID" value="KMZ63188.1"/>
    <property type="molecule type" value="Genomic_DNA"/>
</dbReference>
<accession>A0A0K9P2I9</accession>
<dbReference type="GO" id="GO:0008017">
    <property type="term" value="F:microtubule binding"/>
    <property type="evidence" value="ECO:0000318"/>
    <property type="project" value="GO_Central"/>
</dbReference>
<dbReference type="InterPro" id="IPR001715">
    <property type="entry name" value="CH_dom"/>
</dbReference>
<dbReference type="Gene3D" id="3.40.850.10">
    <property type="entry name" value="Kinesin motor domain"/>
    <property type="match status" value="1"/>
</dbReference>
<dbReference type="FunFam" id="3.40.850.10:FF:000045">
    <property type="entry name" value="Kinesin-like protein KIN-14I isoform A"/>
    <property type="match status" value="1"/>
</dbReference>
<dbReference type="PROSITE" id="PS50021">
    <property type="entry name" value="CH"/>
    <property type="match status" value="1"/>
</dbReference>
<feature type="domain" description="Calponin-homology (CH)" evidence="11">
    <location>
        <begin position="40"/>
        <end position="159"/>
    </location>
</feature>
<dbReference type="SUPFAM" id="SSF47576">
    <property type="entry name" value="Calponin-homology domain, CH-domain"/>
    <property type="match status" value="1"/>
</dbReference>
<evidence type="ECO:0000259" key="12">
    <source>
        <dbReference type="PROSITE" id="PS50067"/>
    </source>
</evidence>
<dbReference type="GO" id="GO:0007018">
    <property type="term" value="P:microtubule-based movement"/>
    <property type="evidence" value="ECO:0007669"/>
    <property type="project" value="InterPro"/>
</dbReference>
<dbReference type="STRING" id="29655.A0A0K9P2I9"/>
<dbReference type="GO" id="GO:0005524">
    <property type="term" value="F:ATP binding"/>
    <property type="evidence" value="ECO:0007669"/>
    <property type="project" value="UniProtKB-UniRule"/>
</dbReference>
<evidence type="ECO:0000256" key="1">
    <source>
        <dbReference type="ARBA" id="ARBA00010899"/>
    </source>
</evidence>
<dbReference type="SMART" id="SM00129">
    <property type="entry name" value="KISc"/>
    <property type="match status" value="1"/>
</dbReference>
<evidence type="ECO:0000256" key="7">
    <source>
        <dbReference type="PROSITE-ProRule" id="PRU00283"/>
    </source>
</evidence>
<evidence type="ECO:0000313" key="13">
    <source>
        <dbReference type="EMBL" id="KMZ63188.1"/>
    </source>
</evidence>
<keyword evidence="14" id="KW-1185">Reference proteome</keyword>
<feature type="binding site" evidence="7">
    <location>
        <begin position="493"/>
        <end position="500"/>
    </location>
    <ligand>
        <name>ATP</name>
        <dbReference type="ChEBI" id="CHEBI:30616"/>
    </ligand>
</feature>
<keyword evidence="2 8" id="KW-0493">Microtubule</keyword>
<feature type="compositionally biased region" description="Polar residues" evidence="10">
    <location>
        <begin position="918"/>
        <end position="931"/>
    </location>
</feature>
<evidence type="ECO:0000256" key="4">
    <source>
        <dbReference type="ARBA" id="ARBA00022840"/>
    </source>
</evidence>
<feature type="compositionally biased region" description="Gly residues" evidence="10">
    <location>
        <begin position="944"/>
        <end position="953"/>
    </location>
</feature>
<keyword evidence="6 7" id="KW-0505">Motor protein</keyword>
<dbReference type="Gene3D" id="1.10.418.10">
    <property type="entry name" value="Calponin-like domain"/>
    <property type="match status" value="1"/>
</dbReference>
<dbReference type="GO" id="GO:0016887">
    <property type="term" value="F:ATP hydrolysis activity"/>
    <property type="evidence" value="ECO:0007669"/>
    <property type="project" value="UniProtKB-ARBA"/>
</dbReference>
<dbReference type="Pfam" id="PF00307">
    <property type="entry name" value="CH"/>
    <property type="match status" value="1"/>
</dbReference>
<dbReference type="PROSITE" id="PS00411">
    <property type="entry name" value="KINESIN_MOTOR_1"/>
    <property type="match status" value="1"/>
</dbReference>
<comment type="caution">
    <text evidence="13">The sequence shown here is derived from an EMBL/GenBank/DDBJ whole genome shotgun (WGS) entry which is preliminary data.</text>
</comment>
<gene>
    <name evidence="13" type="ORF">ZOSMA_41G00310</name>
</gene>
<comment type="similarity">
    <text evidence="1">Belongs to the TRAFAC class myosin-kinesin ATPase superfamily. Kinesin family. KIN-14 subfamily.</text>
</comment>
<dbReference type="AlphaFoldDB" id="A0A0K9P2I9"/>
<reference evidence="14" key="1">
    <citation type="journal article" date="2016" name="Nature">
        <title>The genome of the seagrass Zostera marina reveals angiosperm adaptation to the sea.</title>
        <authorList>
            <person name="Olsen J.L."/>
            <person name="Rouze P."/>
            <person name="Verhelst B."/>
            <person name="Lin Y.-C."/>
            <person name="Bayer T."/>
            <person name="Collen J."/>
            <person name="Dattolo E."/>
            <person name="De Paoli E."/>
            <person name="Dittami S."/>
            <person name="Maumus F."/>
            <person name="Michel G."/>
            <person name="Kersting A."/>
            <person name="Lauritano C."/>
            <person name="Lohaus R."/>
            <person name="Toepel M."/>
            <person name="Tonon T."/>
            <person name="Vanneste K."/>
            <person name="Amirebrahimi M."/>
            <person name="Brakel J."/>
            <person name="Bostroem C."/>
            <person name="Chovatia M."/>
            <person name="Grimwood J."/>
            <person name="Jenkins J.W."/>
            <person name="Jueterbock A."/>
            <person name="Mraz A."/>
            <person name="Stam W.T."/>
            <person name="Tice H."/>
            <person name="Bornberg-Bauer E."/>
            <person name="Green P.J."/>
            <person name="Pearson G.A."/>
            <person name="Procaccini G."/>
            <person name="Duarte C.M."/>
            <person name="Schmutz J."/>
            <person name="Reusch T.B.H."/>
            <person name="Van de Peer Y."/>
        </authorList>
    </citation>
    <scope>NUCLEOTIDE SEQUENCE [LARGE SCALE GENOMIC DNA]</scope>
    <source>
        <strain evidence="14">cv. Finnish</strain>
    </source>
</reference>
<evidence type="ECO:0000256" key="3">
    <source>
        <dbReference type="ARBA" id="ARBA00022741"/>
    </source>
</evidence>
<dbReference type="PANTHER" id="PTHR47972:SF39">
    <property type="entry name" value="KINESIN-LIKE PROTEIN KIN-14I"/>
    <property type="match status" value="1"/>
</dbReference>
<dbReference type="PRINTS" id="PR00380">
    <property type="entry name" value="KINESINHEAVY"/>
</dbReference>
<dbReference type="GO" id="GO:0005874">
    <property type="term" value="C:microtubule"/>
    <property type="evidence" value="ECO:0007669"/>
    <property type="project" value="UniProtKB-KW"/>
</dbReference>
<evidence type="ECO:0000313" key="14">
    <source>
        <dbReference type="Proteomes" id="UP000036987"/>
    </source>
</evidence>
<dbReference type="InterPro" id="IPR036872">
    <property type="entry name" value="CH_dom_sf"/>
</dbReference>
<keyword evidence="5 9" id="KW-0175">Coiled coil</keyword>
<protein>
    <recommendedName>
        <fullName evidence="8">Kinesin-like protein</fullName>
    </recommendedName>
</protein>
<dbReference type="PANTHER" id="PTHR47972">
    <property type="entry name" value="KINESIN-LIKE PROTEIN KLP-3"/>
    <property type="match status" value="1"/>
</dbReference>
<dbReference type="GO" id="GO:0003777">
    <property type="term" value="F:microtubule motor activity"/>
    <property type="evidence" value="ECO:0007669"/>
    <property type="project" value="InterPro"/>
</dbReference>
<dbReference type="OMA" id="WIRKIVG"/>
<keyword evidence="4 7" id="KW-0067">ATP-binding</keyword>
<dbReference type="InterPro" id="IPR019821">
    <property type="entry name" value="Kinesin_motor_CS"/>
</dbReference>
<dbReference type="SUPFAM" id="SSF52540">
    <property type="entry name" value="P-loop containing nucleoside triphosphate hydrolases"/>
    <property type="match status" value="1"/>
</dbReference>
<dbReference type="SMART" id="SM00033">
    <property type="entry name" value="CH"/>
    <property type="match status" value="1"/>
</dbReference>
<dbReference type="Proteomes" id="UP000036987">
    <property type="component" value="Unassembled WGS sequence"/>
</dbReference>
<dbReference type="InterPro" id="IPR036961">
    <property type="entry name" value="Kinesin_motor_dom_sf"/>
</dbReference>
<feature type="region of interest" description="Disordered" evidence="10">
    <location>
        <begin position="899"/>
        <end position="953"/>
    </location>
</feature>
<evidence type="ECO:0000256" key="6">
    <source>
        <dbReference type="ARBA" id="ARBA00023175"/>
    </source>
</evidence>
<dbReference type="InterPro" id="IPR027640">
    <property type="entry name" value="Kinesin-like_fam"/>
</dbReference>
<dbReference type="InterPro" id="IPR001752">
    <property type="entry name" value="Kinesin_motor_dom"/>
</dbReference>
<feature type="region of interest" description="Disordered" evidence="10">
    <location>
        <begin position="769"/>
        <end position="793"/>
    </location>
</feature>
<evidence type="ECO:0000256" key="2">
    <source>
        <dbReference type="ARBA" id="ARBA00022701"/>
    </source>
</evidence>